<gene>
    <name evidence="2" type="ordered locus">UWK_01746</name>
</gene>
<accession>M1NF45</accession>
<name>M1NF45_DESSD</name>
<dbReference type="eggNOG" id="COG2265">
    <property type="taxonomic scope" value="Bacteria"/>
</dbReference>
<dbReference type="InterPro" id="IPR025714">
    <property type="entry name" value="Methyltranfer_dom"/>
</dbReference>
<evidence type="ECO:0000259" key="1">
    <source>
        <dbReference type="Pfam" id="PF13847"/>
    </source>
</evidence>
<evidence type="ECO:0000313" key="2">
    <source>
        <dbReference type="EMBL" id="AGF78304.1"/>
    </source>
</evidence>
<keyword evidence="3" id="KW-1185">Reference proteome</keyword>
<organism evidence="2 3">
    <name type="scientific">Desulfocapsa sulfexigens (strain DSM 10523 / SB164P1)</name>
    <dbReference type="NCBI Taxonomy" id="1167006"/>
    <lineage>
        <taxon>Bacteria</taxon>
        <taxon>Pseudomonadati</taxon>
        <taxon>Thermodesulfobacteriota</taxon>
        <taxon>Desulfobulbia</taxon>
        <taxon>Desulfobulbales</taxon>
        <taxon>Desulfocapsaceae</taxon>
        <taxon>Desulfocapsa</taxon>
    </lineage>
</organism>
<dbReference type="CDD" id="cd02440">
    <property type="entry name" value="AdoMet_MTases"/>
    <property type="match status" value="1"/>
</dbReference>
<dbReference type="EMBL" id="CP003985">
    <property type="protein sequence ID" value="AGF78304.1"/>
    <property type="molecule type" value="Genomic_DNA"/>
</dbReference>
<dbReference type="HOGENOM" id="CLU_060275_0_1_7"/>
<proteinExistence type="predicted"/>
<dbReference type="Pfam" id="PF13847">
    <property type="entry name" value="Methyltransf_31"/>
    <property type="match status" value="1"/>
</dbReference>
<keyword evidence="2" id="KW-0808">Transferase</keyword>
<protein>
    <submittedName>
        <fullName evidence="2">Dimethyladenosine transferase (RRNA methylation)</fullName>
    </submittedName>
</protein>
<dbReference type="STRING" id="1167006.UWK_01746"/>
<feature type="domain" description="Methyltransferase" evidence="1">
    <location>
        <begin position="172"/>
        <end position="277"/>
    </location>
</feature>
<dbReference type="InterPro" id="IPR029063">
    <property type="entry name" value="SAM-dependent_MTases_sf"/>
</dbReference>
<dbReference type="GO" id="GO:0016740">
    <property type="term" value="F:transferase activity"/>
    <property type="evidence" value="ECO:0007669"/>
    <property type="project" value="UniProtKB-KW"/>
</dbReference>
<dbReference type="SUPFAM" id="SSF53335">
    <property type="entry name" value="S-adenosyl-L-methionine-dependent methyltransferases"/>
    <property type="match status" value="1"/>
</dbReference>
<dbReference type="AlphaFoldDB" id="M1NF45"/>
<dbReference type="Gene3D" id="3.40.50.150">
    <property type="entry name" value="Vaccinia Virus protein VP39"/>
    <property type="match status" value="1"/>
</dbReference>
<reference evidence="3" key="1">
    <citation type="journal article" date="2013" name="Stand. Genomic Sci.">
        <title>Complete genome sequence of Desulfocapsa sulfexigens, a marine deltaproteobacterium specialized in disproportionating inorganic sulfur compounds.</title>
        <authorList>
            <person name="Finster K.W."/>
            <person name="Kjeldsen K.U."/>
            <person name="Kube M."/>
            <person name="Reinhardt R."/>
            <person name="Mussmann M."/>
            <person name="Amann R."/>
            <person name="Schreiber L."/>
        </authorList>
    </citation>
    <scope>NUCLEOTIDE SEQUENCE [LARGE SCALE GENOMIC DNA]</scope>
    <source>
        <strain evidence="3">DSM 10523 / SB164P1</strain>
    </source>
</reference>
<dbReference type="KEGG" id="dsf:UWK_01746"/>
<dbReference type="OrthoDB" id="21342at2"/>
<dbReference type="PANTHER" id="PTHR43861">
    <property type="entry name" value="TRANS-ACONITATE 2-METHYLTRANSFERASE-RELATED"/>
    <property type="match status" value="1"/>
</dbReference>
<evidence type="ECO:0000313" key="3">
    <source>
        <dbReference type="Proteomes" id="UP000011721"/>
    </source>
</evidence>
<sequence length="386" mass="43812">MATFTFNIAGLKGTFTHHLLLVRKDCGLFTFKTGYLFKKQRFVVIPGYFALHNLVTEPQLFAGTQNQQRGNINHIARKLSNFFRDTLHKHFACANLPEGFFSLTLKVKKQFMHPEITYDDLDWHTLWQNARAQKSWTAKGPADWDKKAISFAKRNSDSPFVNRVLQHIPVTKSTTILDAGSGPGTLSLPLASRVDSITAIDYSEGMLATLNDLAREQGSTNIRTVLGSWEDDWEKLNIERHDICIASRSLSVANLQSALAKLNDYASDSVFVVDRINPTPFDNGAFTALGRPFRSGPDYIYTINTLYSMGIHPNVDVISLEKTVTFSSVDTALESYRWMFKDLTREDERKLAKYIQDNSRLADSGEITINRQFPSRWALIWWKTGN</sequence>
<dbReference type="Proteomes" id="UP000011721">
    <property type="component" value="Chromosome"/>
</dbReference>